<dbReference type="AlphaFoldDB" id="A0A165RVL4"/>
<dbReference type="InterPro" id="IPR002104">
    <property type="entry name" value="Integrase_catalytic"/>
</dbReference>
<evidence type="ECO:0000259" key="3">
    <source>
        <dbReference type="PROSITE" id="PS51898"/>
    </source>
</evidence>
<protein>
    <submittedName>
        <fullName evidence="4">Integrase/recombinase</fullName>
    </submittedName>
</protein>
<dbReference type="Proteomes" id="UP000076882">
    <property type="component" value="Unassembled WGS sequence"/>
</dbReference>
<dbReference type="SUPFAM" id="SSF56349">
    <property type="entry name" value="DNA breaking-rejoining enzymes"/>
    <property type="match status" value="1"/>
</dbReference>
<evidence type="ECO:0000313" key="4">
    <source>
        <dbReference type="EMBL" id="KZU95917.1"/>
    </source>
</evidence>
<dbReference type="InterPro" id="IPR011010">
    <property type="entry name" value="DNA_brk_join_enz"/>
</dbReference>
<sequence>MSIKSSETSKKEDPKDKVVKRNRWPRKTKENGLIDPKTGKKKWHIDVRAIKDKNDIRNLISALSENGFIGLRNALIFKIGISTGLRVSDILQLKNAEMQNATVVHVTEQKTKKHRNIYLRNLLADIMEYQQQRPDHSEWFFPSSQNTTEHLKEGTFYQQLNIVADSIGLEHVGTHTMRKTFGYQYYMATIADPKIATLPTLMTIFNHSSEQMTIRYIGLETERIQETLEDFHPF</sequence>
<dbReference type="GO" id="GO:0003677">
    <property type="term" value="F:DNA binding"/>
    <property type="evidence" value="ECO:0007669"/>
    <property type="project" value="InterPro"/>
</dbReference>
<dbReference type="Pfam" id="PF00589">
    <property type="entry name" value="Phage_integrase"/>
    <property type="match status" value="1"/>
</dbReference>
<reference evidence="4 5" key="1">
    <citation type="submission" date="2016-03" db="EMBL/GenBank/DDBJ databases">
        <title>Comparative genomics of 54 Lactobacillus plantarum strains reveals genomic uncoupling from niche constraints.</title>
        <authorList>
            <person name="Martino M.E."/>
        </authorList>
    </citation>
    <scope>NUCLEOTIDE SEQUENCE [LARGE SCALE GENOMIC DNA]</scope>
    <source>
        <strain evidence="4 5">19.1</strain>
    </source>
</reference>
<dbReference type="InterPro" id="IPR013762">
    <property type="entry name" value="Integrase-like_cat_sf"/>
</dbReference>
<feature type="compositionally biased region" description="Basic and acidic residues" evidence="2">
    <location>
        <begin position="7"/>
        <end position="19"/>
    </location>
</feature>
<dbReference type="PATRIC" id="fig|1590.201.peg.969"/>
<evidence type="ECO:0000256" key="1">
    <source>
        <dbReference type="ARBA" id="ARBA00023172"/>
    </source>
</evidence>
<keyword evidence="1" id="KW-0233">DNA recombination</keyword>
<dbReference type="InterPro" id="IPR050090">
    <property type="entry name" value="Tyrosine_recombinase_XerCD"/>
</dbReference>
<comment type="caution">
    <text evidence="4">The sequence shown here is derived from an EMBL/GenBank/DDBJ whole genome shotgun (WGS) entry which is preliminary data.</text>
</comment>
<evidence type="ECO:0000313" key="5">
    <source>
        <dbReference type="Proteomes" id="UP000076882"/>
    </source>
</evidence>
<dbReference type="GO" id="GO:0006310">
    <property type="term" value="P:DNA recombination"/>
    <property type="evidence" value="ECO:0007669"/>
    <property type="project" value="UniProtKB-KW"/>
</dbReference>
<gene>
    <name evidence="4" type="ORF">Lp19_1196</name>
</gene>
<feature type="region of interest" description="Disordered" evidence="2">
    <location>
        <begin position="1"/>
        <end position="37"/>
    </location>
</feature>
<dbReference type="PANTHER" id="PTHR30349">
    <property type="entry name" value="PHAGE INTEGRASE-RELATED"/>
    <property type="match status" value="1"/>
</dbReference>
<dbReference type="PROSITE" id="PS51898">
    <property type="entry name" value="TYR_RECOMBINASE"/>
    <property type="match status" value="1"/>
</dbReference>
<feature type="domain" description="Tyr recombinase" evidence="3">
    <location>
        <begin position="46"/>
        <end position="229"/>
    </location>
</feature>
<evidence type="ECO:0000256" key="2">
    <source>
        <dbReference type="SAM" id="MobiDB-lite"/>
    </source>
</evidence>
<organism evidence="4 5">
    <name type="scientific">Lactiplantibacillus plantarum</name>
    <name type="common">Lactobacillus plantarum</name>
    <dbReference type="NCBI Taxonomy" id="1590"/>
    <lineage>
        <taxon>Bacteria</taxon>
        <taxon>Bacillati</taxon>
        <taxon>Bacillota</taxon>
        <taxon>Bacilli</taxon>
        <taxon>Lactobacillales</taxon>
        <taxon>Lactobacillaceae</taxon>
        <taxon>Lactiplantibacillus</taxon>
    </lineage>
</organism>
<accession>A0A165RVL4</accession>
<dbReference type="GO" id="GO:0015074">
    <property type="term" value="P:DNA integration"/>
    <property type="evidence" value="ECO:0007669"/>
    <property type="project" value="InterPro"/>
</dbReference>
<name>A0A165RVL4_LACPN</name>
<dbReference type="PANTHER" id="PTHR30349:SF82">
    <property type="entry name" value="INTEGRASE_RECOMBINASE YOEC-RELATED"/>
    <property type="match status" value="1"/>
</dbReference>
<dbReference type="EMBL" id="LUXM01000024">
    <property type="protein sequence ID" value="KZU95917.1"/>
    <property type="molecule type" value="Genomic_DNA"/>
</dbReference>
<proteinExistence type="predicted"/>
<dbReference type="Gene3D" id="1.10.443.10">
    <property type="entry name" value="Intergrase catalytic core"/>
    <property type="match status" value="1"/>
</dbReference>